<evidence type="ECO:0000313" key="2">
    <source>
        <dbReference type="Proteomes" id="UP000076796"/>
    </source>
</evidence>
<dbReference type="RefSeq" id="WP_063479746.1">
    <property type="nucleotide sequence ID" value="NZ_CP147845.1"/>
</dbReference>
<comment type="caution">
    <text evidence="1">The sequence shown here is derived from an EMBL/GenBank/DDBJ whole genome shotgun (WGS) entry which is preliminary data.</text>
</comment>
<reference evidence="1" key="1">
    <citation type="journal article" date="2016" name="Genome Announc.">
        <title>Draft genomes of two strains of Paenibacillus glucanolyticus with capability to degrade lignocellulose.</title>
        <authorList>
            <person name="Mathews S.L."/>
            <person name="Pawlak J."/>
            <person name="Grunden A.M."/>
        </authorList>
    </citation>
    <scope>NUCLEOTIDE SEQUENCE [LARGE SCALE GENOMIC DNA]</scope>
    <source>
        <strain evidence="1">SLM1</strain>
    </source>
</reference>
<dbReference type="AlphaFoldDB" id="A0A163MI99"/>
<dbReference type="EMBL" id="LWMH01000001">
    <property type="protein sequence ID" value="KZS49090.1"/>
    <property type="molecule type" value="Genomic_DNA"/>
</dbReference>
<protein>
    <submittedName>
        <fullName evidence="1">Uncharacterized protein</fullName>
    </submittedName>
</protein>
<name>A0A163MI99_9BACL</name>
<gene>
    <name evidence="1" type="ORF">AWU65_14680</name>
</gene>
<evidence type="ECO:0000313" key="1">
    <source>
        <dbReference type="EMBL" id="KZS49090.1"/>
    </source>
</evidence>
<accession>A0A163MI99</accession>
<dbReference type="Proteomes" id="UP000076796">
    <property type="component" value="Unassembled WGS sequence"/>
</dbReference>
<organism evidence="1 2">
    <name type="scientific">Paenibacillus glucanolyticus</name>
    <dbReference type="NCBI Taxonomy" id="59843"/>
    <lineage>
        <taxon>Bacteria</taxon>
        <taxon>Bacillati</taxon>
        <taxon>Bacillota</taxon>
        <taxon>Bacilli</taxon>
        <taxon>Bacillales</taxon>
        <taxon>Paenibacillaceae</taxon>
        <taxon>Paenibacillus</taxon>
    </lineage>
</organism>
<dbReference type="InterPro" id="IPR006530">
    <property type="entry name" value="YD"/>
</dbReference>
<proteinExistence type="predicted"/>
<dbReference type="OrthoDB" id="2646068at2"/>
<keyword evidence="2" id="KW-1185">Reference proteome</keyword>
<sequence length="321" mass="35374">MLYDENGNILNEFHSDGNVINYQYDADGEMISSTDSYNGMQIYELDKKTNSLSIKTYANSAFVNEKNLVNENEQVPLDTSENIPIPYPIVPFAYESTVISGVNMNTLITDTDFTNSSTMSSSAIQTFFENRDSVLKNVVLIYYLDSNGNPYFNGHTINAASAISTAATTNEVNPKVILATLQKESSLISAKPGSVDYSSRRFYYAMGYGATDSGDDRSKGGFNYQISGGTQTLKNRYTQSPSSGYPIKLPDGTVTSINFGKSVTSGGVTYKNYVWVDNRATYSLYRYTPHTIDTSLLPTIGGGNYLFVKIATGWWGSSTWK</sequence>
<dbReference type="Pfam" id="PF05593">
    <property type="entry name" value="RHS_repeat"/>
    <property type="match status" value="1"/>
</dbReference>
<dbReference type="NCBIfam" id="TIGR01643">
    <property type="entry name" value="YD_repeat_2x"/>
    <property type="match status" value="1"/>
</dbReference>
<dbReference type="InterPro" id="IPR031325">
    <property type="entry name" value="RHS_repeat"/>
</dbReference>
<dbReference type="GeneID" id="97557536"/>